<feature type="compositionally biased region" description="Basic and acidic residues" evidence="9">
    <location>
        <begin position="21"/>
        <end position="30"/>
    </location>
</feature>
<comment type="similarity">
    <text evidence="2">Belongs to the ESF2/ABP1 family.</text>
</comment>
<dbReference type="GO" id="GO:0000472">
    <property type="term" value="P:endonucleolytic cleavage to generate mature 5'-end of SSU-rRNA from (SSU-rRNA, 5.8S rRNA, LSU-rRNA)"/>
    <property type="evidence" value="ECO:0007669"/>
    <property type="project" value="TreeGrafter"/>
</dbReference>
<dbReference type="GO" id="GO:0003723">
    <property type="term" value="F:RNA binding"/>
    <property type="evidence" value="ECO:0007669"/>
    <property type="project" value="UniProtKB-KW"/>
</dbReference>
<evidence type="ECO:0000256" key="4">
    <source>
        <dbReference type="ARBA" id="ARBA00022552"/>
    </source>
</evidence>
<name>A0A9Q8Z5X8_CURCL</name>
<feature type="compositionally biased region" description="Basic and acidic residues" evidence="9">
    <location>
        <begin position="59"/>
        <end position="68"/>
    </location>
</feature>
<evidence type="ECO:0000256" key="2">
    <source>
        <dbReference type="ARBA" id="ARBA00005819"/>
    </source>
</evidence>
<dbReference type="Proteomes" id="UP001056012">
    <property type="component" value="Chromosome 1"/>
</dbReference>
<dbReference type="GO" id="GO:0000480">
    <property type="term" value="P:endonucleolytic cleavage in 5'-ETS of tricistronic rRNA transcript (SSU-rRNA, 5.8S rRNA, LSU-rRNA)"/>
    <property type="evidence" value="ECO:0007669"/>
    <property type="project" value="TreeGrafter"/>
</dbReference>
<dbReference type="InterPro" id="IPR012677">
    <property type="entry name" value="Nucleotide-bd_a/b_plait_sf"/>
</dbReference>
<dbReference type="InterPro" id="IPR035979">
    <property type="entry name" value="RBD_domain_sf"/>
</dbReference>
<evidence type="ECO:0000313" key="11">
    <source>
        <dbReference type="Proteomes" id="UP001056012"/>
    </source>
</evidence>
<keyword evidence="4" id="KW-0698">rRNA processing</keyword>
<keyword evidence="5" id="KW-0694">RNA-binding</keyword>
<dbReference type="CDD" id="cd12263">
    <property type="entry name" value="RRM_ABT1_like"/>
    <property type="match status" value="1"/>
</dbReference>
<dbReference type="EMBL" id="CP089274">
    <property type="protein sequence ID" value="USP74478.1"/>
    <property type="molecule type" value="Genomic_DNA"/>
</dbReference>
<dbReference type="FunFam" id="3.30.70.330:FF:001147">
    <property type="entry name" value="Pre-rRNA-processing protein esf-2"/>
    <property type="match status" value="1"/>
</dbReference>
<dbReference type="GO" id="GO:0000447">
    <property type="term" value="P:endonucleolytic cleavage in ITS1 to separate SSU-rRNA from 5.8S rRNA and LSU-rRNA from tricistronic rRNA transcript (SSU-rRNA, 5.8S rRNA, LSU-rRNA)"/>
    <property type="evidence" value="ECO:0007669"/>
    <property type="project" value="TreeGrafter"/>
</dbReference>
<reference evidence="10" key="1">
    <citation type="submission" date="2021-12" db="EMBL/GenBank/DDBJ databases">
        <title>Curvularia clavata genome.</title>
        <authorList>
            <person name="Cao Y."/>
        </authorList>
    </citation>
    <scope>NUCLEOTIDE SEQUENCE</scope>
    <source>
        <strain evidence="10">Yc1106</strain>
    </source>
</reference>
<feature type="compositionally biased region" description="Basic and acidic residues" evidence="9">
    <location>
        <begin position="39"/>
        <end position="48"/>
    </location>
</feature>
<comment type="function">
    <text evidence="7">Involved in the small subunit (SSU) processome assembly and function, and in the 18S rRNA synthesis. Required for the early cleavages at sites A0, A1 and A2.</text>
</comment>
<evidence type="ECO:0000256" key="1">
    <source>
        <dbReference type="ARBA" id="ARBA00004604"/>
    </source>
</evidence>
<feature type="region of interest" description="Disordered" evidence="9">
    <location>
        <begin position="274"/>
        <end position="337"/>
    </location>
</feature>
<evidence type="ECO:0000313" key="10">
    <source>
        <dbReference type="EMBL" id="USP74478.1"/>
    </source>
</evidence>
<dbReference type="InterPro" id="IPR034353">
    <property type="entry name" value="ABT1/ESF2_RRM"/>
</dbReference>
<protein>
    <recommendedName>
        <fullName evidence="8">18S rRNA factor 2</fullName>
    </recommendedName>
</protein>
<feature type="compositionally biased region" description="Acidic residues" evidence="9">
    <location>
        <begin position="49"/>
        <end position="58"/>
    </location>
</feature>
<gene>
    <name evidence="10" type="ORF">yc1106_01752</name>
</gene>
<keyword evidence="11" id="KW-1185">Reference proteome</keyword>
<dbReference type="SUPFAM" id="SSF54928">
    <property type="entry name" value="RNA-binding domain, RBD"/>
    <property type="match status" value="1"/>
</dbReference>
<dbReference type="GO" id="GO:0005730">
    <property type="term" value="C:nucleolus"/>
    <property type="evidence" value="ECO:0007669"/>
    <property type="project" value="UniProtKB-SubCell"/>
</dbReference>
<dbReference type="Gene3D" id="3.30.70.330">
    <property type="match status" value="1"/>
</dbReference>
<evidence type="ECO:0000256" key="3">
    <source>
        <dbReference type="ARBA" id="ARBA00022517"/>
    </source>
</evidence>
<comment type="subcellular location">
    <subcellularLocation>
        <location evidence="1">Nucleus</location>
        <location evidence="1">Nucleolus</location>
    </subcellularLocation>
</comment>
<evidence type="ECO:0000256" key="9">
    <source>
        <dbReference type="SAM" id="MobiDB-lite"/>
    </source>
</evidence>
<dbReference type="AlphaFoldDB" id="A0A9Q8Z5X8"/>
<accession>A0A9Q8Z5X8</accession>
<dbReference type="InterPro" id="IPR039119">
    <property type="entry name" value="ABT1/Esf2"/>
</dbReference>
<feature type="compositionally biased region" description="Acidic residues" evidence="9">
    <location>
        <begin position="10"/>
        <end position="20"/>
    </location>
</feature>
<dbReference type="PANTHER" id="PTHR12311:SF7">
    <property type="entry name" value="ACTIVATOR OF BASAL TRANSCRIPTION 1"/>
    <property type="match status" value="1"/>
</dbReference>
<organism evidence="10 11">
    <name type="scientific">Curvularia clavata</name>
    <dbReference type="NCBI Taxonomy" id="95742"/>
    <lineage>
        <taxon>Eukaryota</taxon>
        <taxon>Fungi</taxon>
        <taxon>Dikarya</taxon>
        <taxon>Ascomycota</taxon>
        <taxon>Pezizomycotina</taxon>
        <taxon>Dothideomycetes</taxon>
        <taxon>Pleosporomycetidae</taxon>
        <taxon>Pleosporales</taxon>
        <taxon>Pleosporineae</taxon>
        <taxon>Pleosporaceae</taxon>
        <taxon>Curvularia</taxon>
    </lineage>
</organism>
<keyword evidence="6" id="KW-0539">Nucleus</keyword>
<dbReference type="OrthoDB" id="287393at2759"/>
<proteinExistence type="inferred from homology"/>
<keyword evidence="3" id="KW-0690">Ribosome biogenesis</keyword>
<evidence type="ECO:0000256" key="8">
    <source>
        <dbReference type="ARBA" id="ARBA00032634"/>
    </source>
</evidence>
<evidence type="ECO:0000256" key="5">
    <source>
        <dbReference type="ARBA" id="ARBA00022884"/>
    </source>
</evidence>
<feature type="region of interest" description="Disordered" evidence="9">
    <location>
        <begin position="1"/>
        <end position="80"/>
    </location>
</feature>
<evidence type="ECO:0000256" key="6">
    <source>
        <dbReference type="ARBA" id="ARBA00023242"/>
    </source>
</evidence>
<dbReference type="VEuPathDB" id="FungiDB:yc1106_01752"/>
<dbReference type="PANTHER" id="PTHR12311">
    <property type="entry name" value="ACTIVATOR OF BASAL TRANSCRIPTION 1"/>
    <property type="match status" value="1"/>
</dbReference>
<sequence length="337" mass="38189">MATRKRNEYLDVEESEDDERGYDSEEESRARMLPASKRQKTDHDSEAENDHEDGDEDFESHSDDGKNAEDDEDDDDEPKHFASKSAELAHLEKLAASLPSELKLQTTKLGKVLPQSSLKKDKSGVIYLSRVPPFMKPAVLRSLLQPYGAVGRIFLTPESSTSRTQRLRNGGTRRKLFLDGWVEFIHKRDAKFVAENLNAQTMGGKKRGRWHDEVWNIRYLSGVKWHNLVEQIQNENAERAARLRFEIAQGKKENKAFLENVERGKMVSGIEATRRKRGEDVDGGETGAEVADVAPEAADKPKRRKGRLEFSQHTATSKAMKKPEPGQDVNRVLSSMM</sequence>
<dbReference type="GO" id="GO:0034462">
    <property type="term" value="P:small-subunit processome assembly"/>
    <property type="evidence" value="ECO:0007669"/>
    <property type="project" value="TreeGrafter"/>
</dbReference>
<evidence type="ECO:0000256" key="7">
    <source>
        <dbReference type="ARBA" id="ARBA00025024"/>
    </source>
</evidence>